<evidence type="ECO:0000256" key="7">
    <source>
        <dbReference type="ARBA" id="ARBA00023004"/>
    </source>
</evidence>
<comment type="subcellular location">
    <subcellularLocation>
        <location evidence="2">Membrane</location>
    </subcellularLocation>
</comment>
<evidence type="ECO:0000256" key="2">
    <source>
        <dbReference type="ARBA" id="ARBA00004370"/>
    </source>
</evidence>
<evidence type="ECO:0000256" key="8">
    <source>
        <dbReference type="ARBA" id="ARBA00023033"/>
    </source>
</evidence>
<keyword evidence="4 10" id="KW-0349">Heme</keyword>
<evidence type="ECO:0000256" key="6">
    <source>
        <dbReference type="ARBA" id="ARBA00023002"/>
    </source>
</evidence>
<protein>
    <submittedName>
        <fullName evidence="12">Cytochrome P450, family 2, subfamily N, polypeptide 13</fullName>
    </submittedName>
</protein>
<dbReference type="PROSITE" id="PS00086">
    <property type="entry name" value="CYTOCHROME_P450"/>
    <property type="match status" value="1"/>
</dbReference>
<dbReference type="STRING" id="1676925.ENSPKIP00000028888"/>
<dbReference type="FunFam" id="1.10.630.10:FF:000004">
    <property type="entry name" value="cytochrome P450 2D15 isoform X1"/>
    <property type="match status" value="1"/>
</dbReference>
<keyword evidence="13" id="KW-1185">Reference proteome</keyword>
<accession>A0A3B3SEN1</accession>
<dbReference type="GO" id="GO:0006805">
    <property type="term" value="P:xenobiotic metabolic process"/>
    <property type="evidence" value="ECO:0007669"/>
    <property type="project" value="TreeGrafter"/>
</dbReference>
<dbReference type="PANTHER" id="PTHR24300">
    <property type="entry name" value="CYTOCHROME P450 508A4-RELATED"/>
    <property type="match status" value="1"/>
</dbReference>
<dbReference type="InterPro" id="IPR050182">
    <property type="entry name" value="Cytochrome_P450_fam2"/>
</dbReference>
<evidence type="ECO:0000313" key="13">
    <source>
        <dbReference type="Proteomes" id="UP000261540"/>
    </source>
</evidence>
<comment type="cofactor">
    <cofactor evidence="1 10">
        <name>heme</name>
        <dbReference type="ChEBI" id="CHEBI:30413"/>
    </cofactor>
</comment>
<dbReference type="InterPro" id="IPR017972">
    <property type="entry name" value="Cyt_P450_CS"/>
</dbReference>
<dbReference type="Gene3D" id="1.10.630.10">
    <property type="entry name" value="Cytochrome P450"/>
    <property type="match status" value="1"/>
</dbReference>
<evidence type="ECO:0000256" key="1">
    <source>
        <dbReference type="ARBA" id="ARBA00001971"/>
    </source>
</evidence>
<dbReference type="InterPro" id="IPR036396">
    <property type="entry name" value="Cyt_P450_sf"/>
</dbReference>
<dbReference type="PANTHER" id="PTHR24300:SF177">
    <property type="entry name" value="CYTOCHROME P450 2J2"/>
    <property type="match status" value="1"/>
</dbReference>
<sequence length="563" mass="63515">MKQCRSCLCGVTGTGSLQPLLYNGLLSLCTKCRTQQYSITELNFGTSSRGSELFSLCAAVLSAPCLAMWLSLLLTVFDIKALLLFLVAFLLVTDYLKNRNPPCFPPGPWALPFLGNVFNIDIKQPHIYLTKLASVYGDVYSLRLGRDKVVFVTGYKMVREALISQSENFVDKPPSPMAERLYSGNGLFFSNGYIWKRQRRFALSTLRSFGLGKKSLESVIIEENRFLQEELERVNGQPLDPHILLNNAVSNIICHLVFGHRFEYSDQKFQMLLKLLSEAIYLEGSIWAQLYEAFPSVMRLLPGPHNNIFSHISKICAFVREELEKHKEDWDASSPRDYIDVFLAEIKNNTEDPEAGFNETNLTLCALDLFLAGTETTSTTLRWALLYMSKYPEITERVQDEIDSVIGRSRQPSMADRPNMPYTDAVIHEIQRKGNIVPLNTPKMARKDTTLGGFFIPKGTAVMTNMTSVLFDKSAWADPDTFNPGHFLDSGGKFVRRDAFLPFSAGKRVCLGEQLARMEIFLFFTSLLQKFTFSFLPGPEPSFVGQVGATLTPLPFKLHVTLR</sequence>
<dbReference type="InterPro" id="IPR008069">
    <property type="entry name" value="Cyt_P450_E_grp-I_CYP2D-like"/>
</dbReference>
<dbReference type="PRINTS" id="PR00463">
    <property type="entry name" value="EP450I"/>
</dbReference>
<evidence type="ECO:0000256" key="5">
    <source>
        <dbReference type="ARBA" id="ARBA00022723"/>
    </source>
</evidence>
<dbReference type="InterPro" id="IPR001128">
    <property type="entry name" value="Cyt_P450"/>
</dbReference>
<dbReference type="GO" id="GO:0005506">
    <property type="term" value="F:iron ion binding"/>
    <property type="evidence" value="ECO:0007669"/>
    <property type="project" value="InterPro"/>
</dbReference>
<comment type="similarity">
    <text evidence="3 11">Belongs to the cytochrome P450 family.</text>
</comment>
<dbReference type="AlphaFoldDB" id="A0A3B3SEN1"/>
<dbReference type="PRINTS" id="PR01686">
    <property type="entry name" value="EP450ICYP2D"/>
</dbReference>
<keyword evidence="6 11" id="KW-0560">Oxidoreductase</keyword>
<evidence type="ECO:0000256" key="9">
    <source>
        <dbReference type="ARBA" id="ARBA00023136"/>
    </source>
</evidence>
<dbReference type="PRINTS" id="PR00385">
    <property type="entry name" value="P450"/>
</dbReference>
<reference evidence="12" key="2">
    <citation type="submission" date="2025-09" db="UniProtKB">
        <authorList>
            <consortium name="Ensembl"/>
        </authorList>
    </citation>
    <scope>IDENTIFICATION</scope>
</reference>
<evidence type="ECO:0000256" key="11">
    <source>
        <dbReference type="RuleBase" id="RU000461"/>
    </source>
</evidence>
<dbReference type="GO" id="GO:0016712">
    <property type="term" value="F:oxidoreductase activity, acting on paired donors, with incorporation or reduction of molecular oxygen, reduced flavin or flavoprotein as one donor, and incorporation of one atom of oxygen"/>
    <property type="evidence" value="ECO:0007669"/>
    <property type="project" value="InterPro"/>
</dbReference>
<dbReference type="CDD" id="cd11026">
    <property type="entry name" value="CYP2"/>
    <property type="match status" value="1"/>
</dbReference>
<dbReference type="SUPFAM" id="SSF48264">
    <property type="entry name" value="Cytochrome P450"/>
    <property type="match status" value="1"/>
</dbReference>
<keyword evidence="9" id="KW-0472">Membrane</keyword>
<feature type="binding site" description="axial binding residue" evidence="10">
    <location>
        <position position="510"/>
    </location>
    <ligand>
        <name>heme</name>
        <dbReference type="ChEBI" id="CHEBI:30413"/>
    </ligand>
    <ligandPart>
        <name>Fe</name>
        <dbReference type="ChEBI" id="CHEBI:18248"/>
    </ligandPart>
</feature>
<evidence type="ECO:0000256" key="10">
    <source>
        <dbReference type="PIRSR" id="PIRSR602401-1"/>
    </source>
</evidence>
<evidence type="ECO:0000256" key="4">
    <source>
        <dbReference type="ARBA" id="ARBA00022617"/>
    </source>
</evidence>
<keyword evidence="5 10" id="KW-0479">Metal-binding</keyword>
<proteinExistence type="inferred from homology"/>
<evidence type="ECO:0000256" key="3">
    <source>
        <dbReference type="ARBA" id="ARBA00010617"/>
    </source>
</evidence>
<dbReference type="GO" id="GO:0020037">
    <property type="term" value="F:heme binding"/>
    <property type="evidence" value="ECO:0007669"/>
    <property type="project" value="InterPro"/>
</dbReference>
<dbReference type="GO" id="GO:0006082">
    <property type="term" value="P:organic acid metabolic process"/>
    <property type="evidence" value="ECO:0007669"/>
    <property type="project" value="TreeGrafter"/>
</dbReference>
<dbReference type="GO" id="GO:0016020">
    <property type="term" value="C:membrane"/>
    <property type="evidence" value="ECO:0007669"/>
    <property type="project" value="UniProtKB-SubCell"/>
</dbReference>
<organism evidence="12 13">
    <name type="scientific">Paramormyrops kingsleyae</name>
    <dbReference type="NCBI Taxonomy" id="1676925"/>
    <lineage>
        <taxon>Eukaryota</taxon>
        <taxon>Metazoa</taxon>
        <taxon>Chordata</taxon>
        <taxon>Craniata</taxon>
        <taxon>Vertebrata</taxon>
        <taxon>Euteleostomi</taxon>
        <taxon>Actinopterygii</taxon>
        <taxon>Neopterygii</taxon>
        <taxon>Teleostei</taxon>
        <taxon>Osteoglossocephala</taxon>
        <taxon>Osteoglossomorpha</taxon>
        <taxon>Osteoglossiformes</taxon>
        <taxon>Mormyridae</taxon>
        <taxon>Paramormyrops</taxon>
    </lineage>
</organism>
<keyword evidence="7 10" id="KW-0408">Iron</keyword>
<dbReference type="GeneTree" id="ENSGT00950000182879"/>
<dbReference type="Proteomes" id="UP000261540">
    <property type="component" value="Unplaced"/>
</dbReference>
<dbReference type="GO" id="GO:0005737">
    <property type="term" value="C:cytoplasm"/>
    <property type="evidence" value="ECO:0007669"/>
    <property type="project" value="TreeGrafter"/>
</dbReference>
<dbReference type="Pfam" id="PF00067">
    <property type="entry name" value="p450"/>
    <property type="match status" value="1"/>
</dbReference>
<dbReference type="Ensembl" id="ENSPKIT00000009676.1">
    <property type="protein sequence ID" value="ENSPKIP00000028888.1"/>
    <property type="gene ID" value="ENSPKIG00000010353.1"/>
</dbReference>
<keyword evidence="8 11" id="KW-0503">Monooxygenase</keyword>
<name>A0A3B3SEN1_9TELE</name>
<reference evidence="12" key="1">
    <citation type="submission" date="2025-08" db="UniProtKB">
        <authorList>
            <consortium name="Ensembl"/>
        </authorList>
    </citation>
    <scope>IDENTIFICATION</scope>
</reference>
<dbReference type="InterPro" id="IPR002401">
    <property type="entry name" value="Cyt_P450_E_grp-I"/>
</dbReference>
<evidence type="ECO:0000313" key="12">
    <source>
        <dbReference type="Ensembl" id="ENSPKIP00000028888.1"/>
    </source>
</evidence>